<feature type="compositionally biased region" description="Polar residues" evidence="2">
    <location>
        <begin position="136"/>
        <end position="155"/>
    </location>
</feature>
<comment type="similarity">
    <text evidence="1">Belongs to the SHQ1 family.</text>
</comment>
<sequence length="595" mass="69412">MITPFFEASQDDEFLVVKIKIPNLKFNNNKSLSLTIDGQLFIFHLTPYYLRLRFSQELLNEDDLPEFDLQTGEEIIKRRQTRYDMDTENLVISLPKKTKGEFFTDLEFVHKLMSNAIEVKLPTVTTNEDDIEMKEVQTTTSSSDSNDKQPSAQQQTKLIEEIDINNPKLTTNDIKQHIENFENLTGKEFNWQFKQDFNKQEITNPNIHYGFNDSYNTVIENSVINGSNDINELSNPGTLTANERIVERRVKENYSFNEDFYVANYLLEKYGAQDNDYDYEMLNNSIEWKSPIKTKWLKHQKQAMDKSSLPDVQYSKELKQLMIDLPKSKSTYEIKDLDSIYYAIVAILFASNLNSRINCGEDNVDSAWLIGKIVPQFSYLDNEFISDENEEKVVEVPNIKIHSEPQEGLMKEISTTNYTTPATQVSGSSLSLSKLKDLLIILVKRSLIYPLFRNYNLITKVLEDTYFSLRFGLKKIIESLLITRELFRKHSNYYVYNIIWFNDLLDFLIVKVDTDLVNNNIIRRLSHVFHGITKDLKKSDIVFEKLNMGEDFDEEVSTDKKAEEDQEDIELLETTDLEQLEIIAEELYRDSQNQG</sequence>
<accession>A0AAV5QIZ9</accession>
<dbReference type="GO" id="GO:0000493">
    <property type="term" value="P:box H/ACA snoRNP assembly"/>
    <property type="evidence" value="ECO:0007669"/>
    <property type="project" value="InterPro"/>
</dbReference>
<gene>
    <name evidence="4" type="ORF">DASC09_019810</name>
</gene>
<dbReference type="GO" id="GO:0005737">
    <property type="term" value="C:cytoplasm"/>
    <property type="evidence" value="ECO:0007669"/>
    <property type="project" value="TreeGrafter"/>
</dbReference>
<protein>
    <submittedName>
        <fullName evidence="4">Hsp90 cochaperone</fullName>
    </submittedName>
</protein>
<dbReference type="GO" id="GO:0005654">
    <property type="term" value="C:nucleoplasm"/>
    <property type="evidence" value="ECO:0007669"/>
    <property type="project" value="TreeGrafter"/>
</dbReference>
<evidence type="ECO:0000313" key="4">
    <source>
        <dbReference type="EMBL" id="GMM34656.1"/>
    </source>
</evidence>
<dbReference type="Pfam" id="PF04925">
    <property type="entry name" value="SHQ1"/>
    <property type="match status" value="1"/>
</dbReference>
<feature type="region of interest" description="Disordered" evidence="2">
    <location>
        <begin position="128"/>
        <end position="155"/>
    </location>
</feature>
<dbReference type="GO" id="GO:0051082">
    <property type="term" value="F:unfolded protein binding"/>
    <property type="evidence" value="ECO:0007669"/>
    <property type="project" value="TreeGrafter"/>
</dbReference>
<dbReference type="Pfam" id="PF21413">
    <property type="entry name" value="SHQ1-like_CS"/>
    <property type="match status" value="1"/>
</dbReference>
<proteinExistence type="inferred from homology"/>
<evidence type="ECO:0000256" key="2">
    <source>
        <dbReference type="SAM" id="MobiDB-lite"/>
    </source>
</evidence>
<dbReference type="Proteomes" id="UP001360560">
    <property type="component" value="Unassembled WGS sequence"/>
</dbReference>
<comment type="caution">
    <text evidence="4">The sequence shown here is derived from an EMBL/GenBank/DDBJ whole genome shotgun (WGS) entry which is preliminary data.</text>
</comment>
<evidence type="ECO:0000259" key="3">
    <source>
        <dbReference type="PROSITE" id="PS51203"/>
    </source>
</evidence>
<dbReference type="Gene3D" id="2.60.40.790">
    <property type="match status" value="1"/>
</dbReference>
<reference evidence="4 5" key="1">
    <citation type="journal article" date="2023" name="Elife">
        <title>Identification of key yeast species and microbe-microbe interactions impacting larval growth of Drosophila in the wild.</title>
        <authorList>
            <person name="Mure A."/>
            <person name="Sugiura Y."/>
            <person name="Maeda R."/>
            <person name="Honda K."/>
            <person name="Sakurai N."/>
            <person name="Takahashi Y."/>
            <person name="Watada M."/>
            <person name="Katoh T."/>
            <person name="Gotoh A."/>
            <person name="Gotoh Y."/>
            <person name="Taniguchi I."/>
            <person name="Nakamura K."/>
            <person name="Hayashi T."/>
            <person name="Katayama T."/>
            <person name="Uemura T."/>
            <person name="Hattori Y."/>
        </authorList>
    </citation>
    <scope>NUCLEOTIDE SEQUENCE [LARGE SCALE GENOMIC DNA]</scope>
    <source>
        <strain evidence="4 5">SC-9</strain>
    </source>
</reference>
<dbReference type="PANTHER" id="PTHR12967">
    <property type="entry name" value="PROTEIN SHQ1 HOMOLOG"/>
    <property type="match status" value="1"/>
</dbReference>
<dbReference type="InterPro" id="IPR048696">
    <property type="entry name" value="SHQ1-like_CS"/>
</dbReference>
<evidence type="ECO:0000313" key="5">
    <source>
        <dbReference type="Proteomes" id="UP001360560"/>
    </source>
</evidence>
<dbReference type="GeneID" id="90072635"/>
<evidence type="ECO:0000256" key="1">
    <source>
        <dbReference type="ARBA" id="ARBA00005607"/>
    </source>
</evidence>
<dbReference type="AlphaFoldDB" id="A0AAV5QIZ9"/>
<dbReference type="InterPro" id="IPR039742">
    <property type="entry name" value="Shq1"/>
</dbReference>
<dbReference type="RefSeq" id="XP_064851656.1">
    <property type="nucleotide sequence ID" value="XM_064995584.1"/>
</dbReference>
<name>A0AAV5QIZ9_9ASCO</name>
<dbReference type="InterPro" id="IPR008978">
    <property type="entry name" value="HSP20-like_chaperone"/>
</dbReference>
<feature type="domain" description="CS" evidence="3">
    <location>
        <begin position="1"/>
        <end position="107"/>
    </location>
</feature>
<dbReference type="PROSITE" id="PS51203">
    <property type="entry name" value="CS"/>
    <property type="match status" value="1"/>
</dbReference>
<dbReference type="PANTHER" id="PTHR12967:SF0">
    <property type="entry name" value="PROTEIN SHQ1 HOMOLOG"/>
    <property type="match status" value="1"/>
</dbReference>
<dbReference type="EMBL" id="BTFZ01000003">
    <property type="protein sequence ID" value="GMM34656.1"/>
    <property type="molecule type" value="Genomic_DNA"/>
</dbReference>
<dbReference type="InterPro" id="IPR007052">
    <property type="entry name" value="CS_dom"/>
</dbReference>
<organism evidence="4 5">
    <name type="scientific">Saccharomycopsis crataegensis</name>
    <dbReference type="NCBI Taxonomy" id="43959"/>
    <lineage>
        <taxon>Eukaryota</taxon>
        <taxon>Fungi</taxon>
        <taxon>Dikarya</taxon>
        <taxon>Ascomycota</taxon>
        <taxon>Saccharomycotina</taxon>
        <taxon>Saccharomycetes</taxon>
        <taxon>Saccharomycopsidaceae</taxon>
        <taxon>Saccharomycopsis</taxon>
    </lineage>
</organism>
<keyword evidence="5" id="KW-1185">Reference proteome</keyword>
<dbReference type="InterPro" id="IPR007009">
    <property type="entry name" value="Shq1_C"/>
</dbReference>